<dbReference type="Gene3D" id="3.40.190.290">
    <property type="match status" value="1"/>
</dbReference>
<dbReference type="PANTHER" id="PTHR30126:SF91">
    <property type="entry name" value="LYSR FAMILY TRANSCRIPTIONAL REGULATOR"/>
    <property type="match status" value="1"/>
</dbReference>
<evidence type="ECO:0000256" key="2">
    <source>
        <dbReference type="ARBA" id="ARBA00023015"/>
    </source>
</evidence>
<accession>A0ABR4Y852</accession>
<name>A0ABR4Y852_9VIBR</name>
<dbReference type="Pfam" id="PF03466">
    <property type="entry name" value="LysR_substrate"/>
    <property type="match status" value="1"/>
</dbReference>
<dbReference type="Proteomes" id="UP000030520">
    <property type="component" value="Unassembled WGS sequence"/>
</dbReference>
<keyword evidence="2" id="KW-0805">Transcription regulation</keyword>
<evidence type="ECO:0000313" key="6">
    <source>
        <dbReference type="EMBL" id="KHA59481.1"/>
    </source>
</evidence>
<dbReference type="Pfam" id="PF00126">
    <property type="entry name" value="HTH_1"/>
    <property type="match status" value="1"/>
</dbReference>
<dbReference type="Gene3D" id="1.10.10.10">
    <property type="entry name" value="Winged helix-like DNA-binding domain superfamily/Winged helix DNA-binding domain"/>
    <property type="match status" value="1"/>
</dbReference>
<dbReference type="SUPFAM" id="SSF53850">
    <property type="entry name" value="Periplasmic binding protein-like II"/>
    <property type="match status" value="1"/>
</dbReference>
<dbReference type="EMBL" id="JRWM01000028">
    <property type="protein sequence ID" value="KHA59481.1"/>
    <property type="molecule type" value="Genomic_DNA"/>
</dbReference>
<keyword evidence="3" id="KW-0238">DNA-binding</keyword>
<dbReference type="InterPro" id="IPR005119">
    <property type="entry name" value="LysR_subst-bd"/>
</dbReference>
<dbReference type="RefSeq" id="WP_038216850.1">
    <property type="nucleotide sequence ID" value="NZ_JRWM01000028.1"/>
</dbReference>
<organism evidence="6 7">
    <name type="scientific">Vibrio variabilis</name>
    <dbReference type="NCBI Taxonomy" id="990271"/>
    <lineage>
        <taxon>Bacteria</taxon>
        <taxon>Pseudomonadati</taxon>
        <taxon>Pseudomonadota</taxon>
        <taxon>Gammaproteobacteria</taxon>
        <taxon>Vibrionales</taxon>
        <taxon>Vibrionaceae</taxon>
        <taxon>Vibrio</taxon>
    </lineage>
</organism>
<evidence type="ECO:0000313" key="7">
    <source>
        <dbReference type="Proteomes" id="UP000030520"/>
    </source>
</evidence>
<proteinExistence type="inferred from homology"/>
<comment type="caution">
    <text evidence="6">The sequence shown here is derived from an EMBL/GenBank/DDBJ whole genome shotgun (WGS) entry which is preliminary data.</text>
</comment>
<dbReference type="SUPFAM" id="SSF46785">
    <property type="entry name" value="Winged helix' DNA-binding domain"/>
    <property type="match status" value="1"/>
</dbReference>
<dbReference type="InterPro" id="IPR036390">
    <property type="entry name" value="WH_DNA-bd_sf"/>
</dbReference>
<dbReference type="PANTHER" id="PTHR30126">
    <property type="entry name" value="HTH-TYPE TRANSCRIPTIONAL REGULATOR"/>
    <property type="match status" value="1"/>
</dbReference>
<comment type="similarity">
    <text evidence="1">Belongs to the LysR transcriptional regulatory family.</text>
</comment>
<evidence type="ECO:0000256" key="3">
    <source>
        <dbReference type="ARBA" id="ARBA00023125"/>
    </source>
</evidence>
<dbReference type="CDD" id="cd05466">
    <property type="entry name" value="PBP2_LTTR_substrate"/>
    <property type="match status" value="1"/>
</dbReference>
<dbReference type="InterPro" id="IPR036388">
    <property type="entry name" value="WH-like_DNA-bd_sf"/>
</dbReference>
<protein>
    <recommendedName>
        <fullName evidence="5">HTH lysR-type domain-containing protein</fullName>
    </recommendedName>
</protein>
<dbReference type="PROSITE" id="PS50931">
    <property type="entry name" value="HTH_LYSR"/>
    <property type="match status" value="1"/>
</dbReference>
<gene>
    <name evidence="6" type="ORF">NL53_17250</name>
</gene>
<sequence>MHSLEQVSSFVAVYDNGSYSAAAKKRNKSRATIREQIQGYEDLLGYPLFVIDGKKAQPTREAKQLIKRARLLVRQHESLYTHGINLFSQPVSEINICYDTITPTSLIVQSDLFIRKHHPNINVNWIHRSKAAALEGLDSGDFDLVLLPVIGDEVLNKNITWKVVATVEMGLFTRKDSPLTRIEALTVEDLIDDTLLVSEGLSDIHISLNNFNVMPNTSIVSNNDVLCELLQYSGWTIFPKFYIHDLKRAESLVQLKLDEVNEKISYALSCYYTHDREQNEPFESIIRFMANYQK</sequence>
<keyword evidence="7" id="KW-1185">Reference proteome</keyword>
<dbReference type="InterPro" id="IPR000847">
    <property type="entry name" value="LysR_HTH_N"/>
</dbReference>
<evidence type="ECO:0000259" key="5">
    <source>
        <dbReference type="PROSITE" id="PS50931"/>
    </source>
</evidence>
<keyword evidence="4" id="KW-0804">Transcription</keyword>
<reference evidence="6 7" key="1">
    <citation type="submission" date="2014-10" db="EMBL/GenBank/DDBJ databases">
        <title>Genome sequencing of Vibrio variabilis T01.</title>
        <authorList>
            <person name="Chan K.-G."/>
            <person name="Mohamad N.I."/>
        </authorList>
    </citation>
    <scope>NUCLEOTIDE SEQUENCE [LARGE SCALE GENOMIC DNA]</scope>
    <source>
        <strain evidence="6 7">T01</strain>
    </source>
</reference>
<feature type="domain" description="HTH lysR-type" evidence="5">
    <location>
        <begin position="1"/>
        <end position="59"/>
    </location>
</feature>
<evidence type="ECO:0000256" key="1">
    <source>
        <dbReference type="ARBA" id="ARBA00009437"/>
    </source>
</evidence>
<evidence type="ECO:0000256" key="4">
    <source>
        <dbReference type="ARBA" id="ARBA00023163"/>
    </source>
</evidence>